<reference evidence="1" key="1">
    <citation type="submission" date="2021-06" db="EMBL/GenBank/DDBJ databases">
        <authorList>
            <person name="Kallberg Y."/>
            <person name="Tangrot J."/>
            <person name="Rosling A."/>
        </authorList>
    </citation>
    <scope>NUCLEOTIDE SEQUENCE</scope>
    <source>
        <strain evidence="1">CL551</strain>
    </source>
</reference>
<organism evidence="1 2">
    <name type="scientific">Acaulospora morrowiae</name>
    <dbReference type="NCBI Taxonomy" id="94023"/>
    <lineage>
        <taxon>Eukaryota</taxon>
        <taxon>Fungi</taxon>
        <taxon>Fungi incertae sedis</taxon>
        <taxon>Mucoromycota</taxon>
        <taxon>Glomeromycotina</taxon>
        <taxon>Glomeromycetes</taxon>
        <taxon>Diversisporales</taxon>
        <taxon>Acaulosporaceae</taxon>
        <taxon>Acaulospora</taxon>
    </lineage>
</organism>
<name>A0A9N9CW81_9GLOM</name>
<protein>
    <submittedName>
        <fullName evidence="1">4588_t:CDS:1</fullName>
    </submittedName>
</protein>
<sequence>EKYFPRLEECTKDCKILSLGRKGHYSHECPENASLVPQSEKEGDMDAYIAGDTIPTRRERPKCKQKSSLDGLNHIPKIRRAVNSTLEKMDISDKNQDTCDEFEYESEELEEKEEYYTEERSDRELYENPWENMQSLAIYMTTLEKIPTCDEDHDKCRNDEGTPKQNIDIRLIKEEQEEATKFFEKEKNLFAKDIMNREAHTPITPDNDILDDIILKRLFDLINVVSQEQNNTIMQMEQVQQRNKT</sequence>
<dbReference type="EMBL" id="CAJVPV010007029">
    <property type="protein sequence ID" value="CAG8613899.1"/>
    <property type="molecule type" value="Genomic_DNA"/>
</dbReference>
<keyword evidence="2" id="KW-1185">Reference proteome</keyword>
<proteinExistence type="predicted"/>
<evidence type="ECO:0000313" key="2">
    <source>
        <dbReference type="Proteomes" id="UP000789342"/>
    </source>
</evidence>
<dbReference type="AlphaFoldDB" id="A0A9N9CW81"/>
<comment type="caution">
    <text evidence="1">The sequence shown here is derived from an EMBL/GenBank/DDBJ whole genome shotgun (WGS) entry which is preliminary data.</text>
</comment>
<gene>
    <name evidence="1" type="ORF">AMORRO_LOCUS8352</name>
</gene>
<dbReference type="Proteomes" id="UP000789342">
    <property type="component" value="Unassembled WGS sequence"/>
</dbReference>
<evidence type="ECO:0000313" key="1">
    <source>
        <dbReference type="EMBL" id="CAG8613899.1"/>
    </source>
</evidence>
<accession>A0A9N9CW81</accession>
<feature type="non-terminal residue" evidence="1">
    <location>
        <position position="245"/>
    </location>
</feature>